<keyword evidence="3" id="KW-1185">Reference proteome</keyword>
<proteinExistence type="predicted"/>
<accession>A0A8J6HN84</accession>
<feature type="domain" description="E3 UFM1-protein ligase-like C-terminal" evidence="1">
    <location>
        <begin position="11"/>
        <end position="107"/>
    </location>
</feature>
<gene>
    <name evidence="2" type="ORF">GEV33_005066</name>
</gene>
<name>A0A8J6HN84_TENMO</name>
<evidence type="ECO:0000313" key="2">
    <source>
        <dbReference type="EMBL" id="KAH0817725.1"/>
    </source>
</evidence>
<dbReference type="PANTHER" id="PTHR31057:SF0">
    <property type="entry name" value="E3 UFM1-PROTEIN LIGASE 1"/>
    <property type="match status" value="1"/>
</dbReference>
<dbReference type="EMBL" id="JABDTM020018944">
    <property type="protein sequence ID" value="KAH0817725.1"/>
    <property type="molecule type" value="Genomic_DNA"/>
</dbReference>
<reference evidence="2" key="1">
    <citation type="journal article" date="2020" name="J Insects Food Feed">
        <title>The yellow mealworm (Tenebrio molitor) genome: a resource for the emerging insects as food and feed industry.</title>
        <authorList>
            <person name="Eriksson T."/>
            <person name="Andere A."/>
            <person name="Kelstrup H."/>
            <person name="Emery V."/>
            <person name="Picard C."/>
        </authorList>
    </citation>
    <scope>NUCLEOTIDE SEQUENCE</scope>
    <source>
        <strain evidence="2">Stoneville</strain>
        <tissue evidence="2">Whole head</tissue>
    </source>
</reference>
<evidence type="ECO:0000259" key="1">
    <source>
        <dbReference type="Pfam" id="PF25041"/>
    </source>
</evidence>
<sequence length="124" mass="14092">MIIKKIDKKKDRTIVLNHKHVLLEQLNKCDDLALVLHLTTLVIFTTATQCMLHASGRHVASILQFLKQYLSEEQVAELTSYHDFVTLMLSGGTEAENAKEKLKEKMQVVKNIANEFKKPGTEKS</sequence>
<protein>
    <recommendedName>
        <fullName evidence="1">E3 UFM1-protein ligase-like C-terminal domain-containing protein</fullName>
    </recommendedName>
</protein>
<organism evidence="2 3">
    <name type="scientific">Tenebrio molitor</name>
    <name type="common">Yellow mealworm beetle</name>
    <dbReference type="NCBI Taxonomy" id="7067"/>
    <lineage>
        <taxon>Eukaryota</taxon>
        <taxon>Metazoa</taxon>
        <taxon>Ecdysozoa</taxon>
        <taxon>Arthropoda</taxon>
        <taxon>Hexapoda</taxon>
        <taxon>Insecta</taxon>
        <taxon>Pterygota</taxon>
        <taxon>Neoptera</taxon>
        <taxon>Endopterygota</taxon>
        <taxon>Coleoptera</taxon>
        <taxon>Polyphaga</taxon>
        <taxon>Cucujiformia</taxon>
        <taxon>Tenebrionidae</taxon>
        <taxon>Tenebrio</taxon>
    </lineage>
</organism>
<dbReference type="InterPro" id="IPR018611">
    <property type="entry name" value="Ufl1"/>
</dbReference>
<dbReference type="PANTHER" id="PTHR31057">
    <property type="entry name" value="E3 UFM1-PROTEIN LIGASE 1"/>
    <property type="match status" value="1"/>
</dbReference>
<dbReference type="Proteomes" id="UP000719412">
    <property type="component" value="Unassembled WGS sequence"/>
</dbReference>
<reference evidence="2" key="2">
    <citation type="submission" date="2021-08" db="EMBL/GenBank/DDBJ databases">
        <authorList>
            <person name="Eriksson T."/>
        </authorList>
    </citation>
    <scope>NUCLEOTIDE SEQUENCE</scope>
    <source>
        <strain evidence="2">Stoneville</strain>
        <tissue evidence="2">Whole head</tissue>
    </source>
</reference>
<dbReference type="GO" id="GO:1990592">
    <property type="term" value="P:protein K69-linked ufmylation"/>
    <property type="evidence" value="ECO:0007669"/>
    <property type="project" value="TreeGrafter"/>
</dbReference>
<dbReference type="GO" id="GO:0032434">
    <property type="term" value="P:regulation of proteasomal ubiquitin-dependent protein catabolic process"/>
    <property type="evidence" value="ECO:0007669"/>
    <property type="project" value="TreeGrafter"/>
</dbReference>
<comment type="caution">
    <text evidence="2">The sequence shown here is derived from an EMBL/GenBank/DDBJ whole genome shotgun (WGS) entry which is preliminary data.</text>
</comment>
<dbReference type="AlphaFoldDB" id="A0A8J6HN84"/>
<evidence type="ECO:0000313" key="3">
    <source>
        <dbReference type="Proteomes" id="UP000719412"/>
    </source>
</evidence>
<dbReference type="InterPro" id="IPR056761">
    <property type="entry name" value="Ufl1-like_C"/>
</dbReference>
<dbReference type="GO" id="GO:0034976">
    <property type="term" value="P:response to endoplasmic reticulum stress"/>
    <property type="evidence" value="ECO:0007669"/>
    <property type="project" value="TreeGrafter"/>
</dbReference>
<dbReference type="GO" id="GO:0005789">
    <property type="term" value="C:endoplasmic reticulum membrane"/>
    <property type="evidence" value="ECO:0007669"/>
    <property type="project" value="TreeGrafter"/>
</dbReference>
<dbReference type="GO" id="GO:0061666">
    <property type="term" value="F:UFM1 ligase activity"/>
    <property type="evidence" value="ECO:0007669"/>
    <property type="project" value="InterPro"/>
</dbReference>
<dbReference type="Pfam" id="PF25041">
    <property type="entry name" value="UFL1_C"/>
    <property type="match status" value="1"/>
</dbReference>